<dbReference type="SUPFAM" id="SSF51126">
    <property type="entry name" value="Pectin lyase-like"/>
    <property type="match status" value="2"/>
</dbReference>
<evidence type="ECO:0000259" key="1">
    <source>
        <dbReference type="Pfam" id="PF12708"/>
    </source>
</evidence>
<feature type="non-terminal residue" evidence="2">
    <location>
        <position position="1"/>
    </location>
</feature>
<sequence length="456" mass="50988">VLLGPDYLTVTDQGFHEITNVKNPGGALTQAVGDGENDDTSAIQAILDQAASSTHNKVFFPPGEYLISRDIVIQNSVELHGTEIGIAVIKASTPNARKLYNALPVQSVILKNLYLDGIRVNFDGGNNARPTKNITVLNCVFFSTVSPSANNSNDGQLTFRRLRDGTVDKCIFLRGPDAFGVASKFFRTKRVQIRNNVFGLDLSKVDWLSTELEPEQHWTEKKQKLQFLQTSYNLADDQGFFKCCLYDAYDEEMRISQNVFNGSPNTGSLHKDHAMYLKGFDGVEVAANYVRGWPADPSGGIKARNGKNLIIARNYIDDTGILLYTHDPHDTSLHHGLENVVNYGNHIVQRSHPGHRASGISYYERHFTGTDKNLTYSANQFEIVDVSDPTSYTCIWLTNGDLSHHHVYKDNVYYGTTTTVKLQARHETPSFETGNIDVSFPSRYSYPVYELNIPTY</sequence>
<comment type="caution">
    <text evidence="2">The sequence shown here is derived from an EMBL/GenBank/DDBJ whole genome shotgun (WGS) entry which is preliminary data.</text>
</comment>
<evidence type="ECO:0000313" key="3">
    <source>
        <dbReference type="Proteomes" id="UP001159405"/>
    </source>
</evidence>
<dbReference type="InterPro" id="IPR011050">
    <property type="entry name" value="Pectin_lyase_fold/virulence"/>
</dbReference>
<dbReference type="Gene3D" id="2.160.20.10">
    <property type="entry name" value="Single-stranded right-handed beta-helix, Pectin lyase-like"/>
    <property type="match status" value="1"/>
</dbReference>
<dbReference type="EMBL" id="CALNXK010000024">
    <property type="protein sequence ID" value="CAH3111556.1"/>
    <property type="molecule type" value="Genomic_DNA"/>
</dbReference>
<reference evidence="2 3" key="1">
    <citation type="submission" date="2022-05" db="EMBL/GenBank/DDBJ databases">
        <authorList>
            <consortium name="Genoscope - CEA"/>
            <person name="William W."/>
        </authorList>
    </citation>
    <scope>NUCLEOTIDE SEQUENCE [LARGE SCALE GENOMIC DNA]</scope>
</reference>
<gene>
    <name evidence="2" type="ORF">PLOB_00020460</name>
</gene>
<dbReference type="Proteomes" id="UP001159405">
    <property type="component" value="Unassembled WGS sequence"/>
</dbReference>
<dbReference type="Pfam" id="PF12708">
    <property type="entry name" value="Pect-lyase_RHGA_epim"/>
    <property type="match status" value="1"/>
</dbReference>
<name>A0ABN8NKH7_9CNID</name>
<dbReference type="InterPro" id="IPR024535">
    <property type="entry name" value="RHGA/B-epi-like_pectate_lyase"/>
</dbReference>
<feature type="domain" description="Rhamnogalacturonase A/B/Epimerase-like pectate lyase" evidence="1">
    <location>
        <begin position="31"/>
        <end position="207"/>
    </location>
</feature>
<keyword evidence="3" id="KW-1185">Reference proteome</keyword>
<evidence type="ECO:0000313" key="2">
    <source>
        <dbReference type="EMBL" id="CAH3111556.1"/>
    </source>
</evidence>
<protein>
    <recommendedName>
        <fullName evidence="1">Rhamnogalacturonase A/B/Epimerase-like pectate lyase domain-containing protein</fullName>
    </recommendedName>
</protein>
<organism evidence="2 3">
    <name type="scientific">Porites lobata</name>
    <dbReference type="NCBI Taxonomy" id="104759"/>
    <lineage>
        <taxon>Eukaryota</taxon>
        <taxon>Metazoa</taxon>
        <taxon>Cnidaria</taxon>
        <taxon>Anthozoa</taxon>
        <taxon>Hexacorallia</taxon>
        <taxon>Scleractinia</taxon>
        <taxon>Fungiina</taxon>
        <taxon>Poritidae</taxon>
        <taxon>Porites</taxon>
    </lineage>
</organism>
<proteinExistence type="predicted"/>
<accession>A0ABN8NKH7</accession>
<dbReference type="InterPro" id="IPR012334">
    <property type="entry name" value="Pectin_lyas_fold"/>
</dbReference>